<protein>
    <submittedName>
        <fullName evidence="1">Uncharacterized protein</fullName>
    </submittedName>
</protein>
<evidence type="ECO:0000313" key="2">
    <source>
        <dbReference type="Proteomes" id="UP000018445"/>
    </source>
</evidence>
<comment type="caution">
    <text evidence="1">The sequence shown here is derived from an EMBL/GenBank/DDBJ whole genome shotgun (WGS) entry which is preliminary data.</text>
</comment>
<dbReference type="Proteomes" id="UP000018445">
    <property type="component" value="Unassembled WGS sequence"/>
</dbReference>
<dbReference type="PATRIC" id="fig|1191460.12.peg.1196"/>
<evidence type="ECO:0000313" key="1">
    <source>
        <dbReference type="EMBL" id="ENV37694.1"/>
    </source>
</evidence>
<reference evidence="1 2" key="1">
    <citation type="submission" date="2013-02" db="EMBL/GenBank/DDBJ databases">
        <title>The Genome Sequence of Acinetobacter venetianus CIP 110063.</title>
        <authorList>
            <consortium name="The Broad Institute Genome Sequencing Platform"/>
            <consortium name="The Broad Institute Genome Sequencing Center for Infectious Disease"/>
            <person name="Cerqueira G."/>
            <person name="Feldgarden M."/>
            <person name="Courvalin P."/>
            <person name="Perichon B."/>
            <person name="Grillot-Courvalin C."/>
            <person name="Clermont D."/>
            <person name="Rocha E."/>
            <person name="Yoon E.-J."/>
            <person name="Nemec A."/>
            <person name="Walker B."/>
            <person name="Young S.K."/>
            <person name="Zeng Q."/>
            <person name="Gargeya S."/>
            <person name="Fitzgerald M."/>
            <person name="Haas B."/>
            <person name="Abouelleil A."/>
            <person name="Alvarado L."/>
            <person name="Arachchi H.M."/>
            <person name="Berlin A.M."/>
            <person name="Chapman S.B."/>
            <person name="Dewar J."/>
            <person name="Goldberg J."/>
            <person name="Griggs A."/>
            <person name="Gujja S."/>
            <person name="Hansen M."/>
            <person name="Howarth C."/>
            <person name="Imamovic A."/>
            <person name="Larimer J."/>
            <person name="McCowan C."/>
            <person name="Murphy C."/>
            <person name="Neiman D."/>
            <person name="Pearson M."/>
            <person name="Priest M."/>
            <person name="Roberts A."/>
            <person name="Saif S."/>
            <person name="Shea T."/>
            <person name="Sisk P."/>
            <person name="Sykes S."/>
            <person name="Wortman J."/>
            <person name="Nusbaum C."/>
            <person name="Birren B."/>
        </authorList>
    </citation>
    <scope>NUCLEOTIDE SEQUENCE [LARGE SCALE GENOMIC DNA]</scope>
    <source>
        <strain evidence="2">ATCC 31012 / DSM 23050 / BCRC 14357 / CCUG 45561 / CIP 110063 / KCTC 2702 / LMG 19082 / RAG-1</strain>
    </source>
</reference>
<dbReference type="HOGENOM" id="CLU_3264313_0_0_6"/>
<dbReference type="AlphaFoldDB" id="N8ZV96"/>
<name>N8ZV96_ACIVR</name>
<gene>
    <name evidence="1" type="ORF">F959_01214</name>
</gene>
<keyword evidence="2" id="KW-1185">Reference proteome</keyword>
<dbReference type="EMBL" id="APPO01000009">
    <property type="protein sequence ID" value="ENV37694.1"/>
    <property type="molecule type" value="Genomic_DNA"/>
</dbReference>
<organism evidence="1 2">
    <name type="scientific">Acinetobacter venetianus (strain ATCC 31012 / DSM 23050 / BCRC 14357 / CCUG 45561 / CIP 110063 / KCTC 2702 / LMG 19082 / RAG-1)</name>
    <dbReference type="NCBI Taxonomy" id="1191460"/>
    <lineage>
        <taxon>Bacteria</taxon>
        <taxon>Pseudomonadati</taxon>
        <taxon>Pseudomonadota</taxon>
        <taxon>Gammaproteobacteria</taxon>
        <taxon>Moraxellales</taxon>
        <taxon>Moraxellaceae</taxon>
        <taxon>Acinetobacter</taxon>
    </lineage>
</organism>
<accession>N8ZV96</accession>
<sequence length="41" mass="4931">MLYRISFADQQQERDKHIAKKVSVEPVFQRFNHPLEGSLWT</sequence>
<proteinExistence type="predicted"/>